<organism evidence="2 3">
    <name type="scientific">Oikopleura dioica</name>
    <name type="common">Tunicate</name>
    <dbReference type="NCBI Taxonomy" id="34765"/>
    <lineage>
        <taxon>Eukaryota</taxon>
        <taxon>Metazoa</taxon>
        <taxon>Chordata</taxon>
        <taxon>Tunicata</taxon>
        <taxon>Appendicularia</taxon>
        <taxon>Copelata</taxon>
        <taxon>Oikopleuridae</taxon>
        <taxon>Oikopleura</taxon>
    </lineage>
</organism>
<feature type="region of interest" description="Disordered" evidence="1">
    <location>
        <begin position="443"/>
        <end position="562"/>
    </location>
</feature>
<name>A0ABN7T358_OIKDI</name>
<feature type="compositionally biased region" description="Basic and acidic residues" evidence="1">
    <location>
        <begin position="283"/>
        <end position="293"/>
    </location>
</feature>
<feature type="compositionally biased region" description="Basic and acidic residues" evidence="1">
    <location>
        <begin position="197"/>
        <end position="213"/>
    </location>
</feature>
<gene>
    <name evidence="2" type="ORF">OKIOD_LOCUS13694</name>
</gene>
<feature type="compositionally biased region" description="Polar residues" evidence="1">
    <location>
        <begin position="137"/>
        <end position="149"/>
    </location>
</feature>
<feature type="compositionally biased region" description="Acidic residues" evidence="1">
    <location>
        <begin position="529"/>
        <end position="560"/>
    </location>
</feature>
<feature type="region of interest" description="Disordered" evidence="1">
    <location>
        <begin position="260"/>
        <end position="302"/>
    </location>
</feature>
<dbReference type="Proteomes" id="UP001158576">
    <property type="component" value="Chromosome 2"/>
</dbReference>
<feature type="compositionally biased region" description="Basic and acidic residues" evidence="1">
    <location>
        <begin position="486"/>
        <end position="499"/>
    </location>
</feature>
<dbReference type="InterPro" id="IPR043472">
    <property type="entry name" value="Macro_dom-like"/>
</dbReference>
<feature type="region of interest" description="Disordered" evidence="1">
    <location>
        <begin position="332"/>
        <end position="367"/>
    </location>
</feature>
<evidence type="ECO:0000313" key="3">
    <source>
        <dbReference type="Proteomes" id="UP001158576"/>
    </source>
</evidence>
<feature type="region of interest" description="Disordered" evidence="1">
    <location>
        <begin position="389"/>
        <end position="413"/>
    </location>
</feature>
<accession>A0ABN7T358</accession>
<feature type="compositionally biased region" description="Basic and acidic residues" evidence="1">
    <location>
        <begin position="457"/>
        <end position="473"/>
    </location>
</feature>
<dbReference type="Gene3D" id="3.40.220.10">
    <property type="entry name" value="Leucine Aminopeptidase, subunit E, domain 1"/>
    <property type="match status" value="1"/>
</dbReference>
<evidence type="ECO:0000313" key="2">
    <source>
        <dbReference type="EMBL" id="CAG5110538.1"/>
    </source>
</evidence>
<dbReference type="SUPFAM" id="SSF52949">
    <property type="entry name" value="Macro domain-like"/>
    <property type="match status" value="1"/>
</dbReference>
<feature type="compositionally biased region" description="Acidic residues" evidence="1">
    <location>
        <begin position="70"/>
        <end position="98"/>
    </location>
</feature>
<dbReference type="EMBL" id="OU015567">
    <property type="protein sequence ID" value="CAG5110538.1"/>
    <property type="molecule type" value="Genomic_DNA"/>
</dbReference>
<evidence type="ECO:0000256" key="1">
    <source>
        <dbReference type="SAM" id="MobiDB-lite"/>
    </source>
</evidence>
<feature type="compositionally biased region" description="Polar residues" evidence="1">
    <location>
        <begin position="185"/>
        <end position="196"/>
    </location>
</feature>
<keyword evidence="3" id="KW-1185">Reference proteome</keyword>
<sequence length="803" mass="88954">MSRRTGGMLKPNLGLKTGGFVGRLANQALEDIDESPSQTPNNEEPREEAEQINSKSNVKTLTGPPVEWTSSEDEEEGEGEGEGESNGEIEVEEGEQDQIEISLENADNEVPEIVTPSEPQIETTEEPALEEAAPVESQQENIQSQSTQAPRMAFSDPPVASALPEERPEISFEAALSMISKKPKQSTPEAETSQEAQPEKQEEASSEKTRPNRGDPVVSKFSSRLGMADPEVEEEKEQEQPADPLEMGIDIGVLRGLDEDERIIVIPPPEVERESNVEASGEESDHTGVESDNSHSATIQGVRVNFKSGAEIPKKVEEEAEIAALDKLEHVLTPLPPSKPEKSDTITETEEKLQELPPPPSSTVEGKWAWEANGSSDQQPPLVVQDTVTDTDSLVSSIPVEKKKEPPGKSLDDVQKMLGSTLLDAFAEEELIQAELNDIREINRREMLKKKPQAPEPKPEPPKKEEPPQEQKHVGFAAEVEVSDGTTKKEPLKSDEKPRPILKSESSIEEPLQGTGFNTPRLQRRVENLEESSSEEEESEESEEEETESDSGSDPYEDDIFAGKGELGSKLEKKQIKYVKPGVPVHPNTDARVQFKLRDDDPQMVTALRKEFRECPEVEIACGPLFEEERWDAVIMPMTNSFGWTDVDPEEEFMKAAKADPALLQAQIELNHGGELLVGNCILLPGKKDRQRRCKFVIAAPIMRVPIMIADTVNPFLAMRASIDAIRRYNSTNRDGQRIRTVLIPGMGHGMIGRMPVHRVAHQIRRAYEIRALEKDSGEDSKDPGKIVKLHMDLANFKLGSKV</sequence>
<feature type="compositionally biased region" description="Basic and acidic residues" evidence="1">
    <location>
        <begin position="400"/>
        <end position="413"/>
    </location>
</feature>
<feature type="region of interest" description="Disordered" evidence="1">
    <location>
        <begin position="26"/>
        <end position="247"/>
    </location>
</feature>
<protein>
    <submittedName>
        <fullName evidence="2">Oidioi.mRNA.OKI2018_I69.chr2.g4929.t1.cds</fullName>
    </submittedName>
</protein>
<feature type="compositionally biased region" description="Basic and acidic residues" evidence="1">
    <location>
        <begin position="339"/>
        <end position="354"/>
    </location>
</feature>
<reference evidence="2 3" key="1">
    <citation type="submission" date="2021-04" db="EMBL/GenBank/DDBJ databases">
        <authorList>
            <person name="Bliznina A."/>
        </authorList>
    </citation>
    <scope>NUCLEOTIDE SEQUENCE [LARGE SCALE GENOMIC DNA]</scope>
</reference>
<proteinExistence type="predicted"/>
<feature type="compositionally biased region" description="Polar residues" evidence="1">
    <location>
        <begin position="51"/>
        <end position="60"/>
    </location>
</feature>